<protein>
    <recommendedName>
        <fullName evidence="6">HTH araC/xylS-type domain-containing protein</fullName>
    </recommendedName>
</protein>
<evidence type="ECO:0000259" key="6">
    <source>
        <dbReference type="PROSITE" id="PS01124"/>
    </source>
</evidence>
<accession>A0ABQ3GX98</accession>
<dbReference type="PANTHER" id="PTHR46796">
    <property type="entry name" value="HTH-TYPE TRANSCRIPTIONAL ACTIVATOR RHAS-RELATED"/>
    <property type="match status" value="1"/>
</dbReference>
<dbReference type="SUPFAM" id="SSF51215">
    <property type="entry name" value="Regulatory protein AraC"/>
    <property type="match status" value="1"/>
</dbReference>
<evidence type="ECO:0000256" key="2">
    <source>
        <dbReference type="ARBA" id="ARBA00023015"/>
    </source>
</evidence>
<keyword evidence="4" id="KW-0010">Activator</keyword>
<sequence length="292" mass="31909">MSTIYQEMFDVGEGTRQCSVGARIFHHPHLRALAEHDLLFAGHSEVDGHLHVERIGAPFHVVLFCAEGSGVVTDGEMQLTLGAGQMAVLPALGRSGFRSTGGSWRLAWLLVNDVPAWRMLAGDRVSIRPLMHADSLYQTMRVLCAEARLGPAGFAAQALLLAVDLFRRALASHADEAVAARLQAVFEPVRHAPAQDWRVEAFAQAYGVSVAQLHRLCVRHLEATPQQLIIHQRMRRARELLVAGAGNVAAVAEQVGYQEVASFSRRFSRHFDVSPGALLQALRRAPGELPVV</sequence>
<dbReference type="InterPro" id="IPR009057">
    <property type="entry name" value="Homeodomain-like_sf"/>
</dbReference>
<keyword evidence="1" id="KW-0963">Cytoplasm</keyword>
<dbReference type="InterPro" id="IPR018060">
    <property type="entry name" value="HTH_AraC"/>
</dbReference>
<keyword evidence="5" id="KW-0804">Transcription</keyword>
<keyword evidence="8" id="KW-1185">Reference proteome</keyword>
<dbReference type="RefSeq" id="WP_189458187.1">
    <property type="nucleotide sequence ID" value="NZ_BMYO01000001.1"/>
</dbReference>
<proteinExistence type="predicted"/>
<dbReference type="SUPFAM" id="SSF46689">
    <property type="entry name" value="Homeodomain-like"/>
    <property type="match status" value="1"/>
</dbReference>
<reference evidence="8" key="1">
    <citation type="journal article" date="2019" name="Int. J. Syst. Evol. Microbiol.">
        <title>The Global Catalogue of Microorganisms (GCM) 10K type strain sequencing project: providing services to taxonomists for standard genome sequencing and annotation.</title>
        <authorList>
            <consortium name="The Broad Institute Genomics Platform"/>
            <consortium name="The Broad Institute Genome Sequencing Center for Infectious Disease"/>
            <person name="Wu L."/>
            <person name="Ma J."/>
        </authorList>
    </citation>
    <scope>NUCLEOTIDE SEQUENCE [LARGE SCALE GENOMIC DNA]</scope>
    <source>
        <strain evidence="8">KCTC 23701</strain>
    </source>
</reference>
<evidence type="ECO:0000313" key="7">
    <source>
        <dbReference type="EMBL" id="GHD55364.1"/>
    </source>
</evidence>
<feature type="domain" description="HTH araC/xylS-type" evidence="6">
    <location>
        <begin position="183"/>
        <end position="281"/>
    </location>
</feature>
<dbReference type="InterPro" id="IPR018062">
    <property type="entry name" value="HTH_AraC-typ_CS"/>
</dbReference>
<dbReference type="InterPro" id="IPR050204">
    <property type="entry name" value="AraC_XylS_family_regulators"/>
</dbReference>
<evidence type="ECO:0000256" key="1">
    <source>
        <dbReference type="ARBA" id="ARBA00022490"/>
    </source>
</evidence>
<organism evidence="7 8">
    <name type="scientific">Jeongeupia chitinilytica</name>
    <dbReference type="NCBI Taxonomy" id="1041641"/>
    <lineage>
        <taxon>Bacteria</taxon>
        <taxon>Pseudomonadati</taxon>
        <taxon>Pseudomonadota</taxon>
        <taxon>Betaproteobacteria</taxon>
        <taxon>Neisseriales</taxon>
        <taxon>Chitinibacteraceae</taxon>
        <taxon>Jeongeupia</taxon>
    </lineage>
</organism>
<dbReference type="PANTHER" id="PTHR46796:SF13">
    <property type="entry name" value="HTH-TYPE TRANSCRIPTIONAL ACTIVATOR RHAS"/>
    <property type="match status" value="1"/>
</dbReference>
<keyword evidence="2" id="KW-0805">Transcription regulation</keyword>
<dbReference type="EMBL" id="BMYO01000001">
    <property type="protein sequence ID" value="GHD55364.1"/>
    <property type="molecule type" value="Genomic_DNA"/>
</dbReference>
<evidence type="ECO:0000313" key="8">
    <source>
        <dbReference type="Proteomes" id="UP000604737"/>
    </source>
</evidence>
<evidence type="ECO:0000256" key="3">
    <source>
        <dbReference type="ARBA" id="ARBA00023125"/>
    </source>
</evidence>
<comment type="caution">
    <text evidence="7">The sequence shown here is derived from an EMBL/GenBank/DDBJ whole genome shotgun (WGS) entry which is preliminary data.</text>
</comment>
<dbReference type="SMART" id="SM00342">
    <property type="entry name" value="HTH_ARAC"/>
    <property type="match status" value="1"/>
</dbReference>
<evidence type="ECO:0000256" key="5">
    <source>
        <dbReference type="ARBA" id="ARBA00023163"/>
    </source>
</evidence>
<evidence type="ECO:0000256" key="4">
    <source>
        <dbReference type="ARBA" id="ARBA00023159"/>
    </source>
</evidence>
<dbReference type="Proteomes" id="UP000604737">
    <property type="component" value="Unassembled WGS sequence"/>
</dbReference>
<gene>
    <name evidence="7" type="ORF">GCM10007350_00920</name>
</gene>
<dbReference type="Gene3D" id="1.10.10.60">
    <property type="entry name" value="Homeodomain-like"/>
    <property type="match status" value="1"/>
</dbReference>
<keyword evidence="3" id="KW-0238">DNA-binding</keyword>
<dbReference type="PROSITE" id="PS00041">
    <property type="entry name" value="HTH_ARAC_FAMILY_1"/>
    <property type="match status" value="1"/>
</dbReference>
<dbReference type="InterPro" id="IPR037923">
    <property type="entry name" value="HTH-like"/>
</dbReference>
<dbReference type="Pfam" id="PF12833">
    <property type="entry name" value="HTH_18"/>
    <property type="match status" value="1"/>
</dbReference>
<dbReference type="PROSITE" id="PS01124">
    <property type="entry name" value="HTH_ARAC_FAMILY_2"/>
    <property type="match status" value="1"/>
</dbReference>
<name>A0ABQ3GX98_9NEIS</name>